<organism evidence="1 2">
    <name type="scientific">Coemansia aciculifera</name>
    <dbReference type="NCBI Taxonomy" id="417176"/>
    <lineage>
        <taxon>Eukaryota</taxon>
        <taxon>Fungi</taxon>
        <taxon>Fungi incertae sedis</taxon>
        <taxon>Zoopagomycota</taxon>
        <taxon>Kickxellomycotina</taxon>
        <taxon>Kickxellomycetes</taxon>
        <taxon>Kickxellales</taxon>
        <taxon>Kickxellaceae</taxon>
        <taxon>Coemansia</taxon>
    </lineage>
</organism>
<accession>A0A9W8IV89</accession>
<comment type="caution">
    <text evidence="1">The sequence shown here is derived from an EMBL/GenBank/DDBJ whole genome shotgun (WGS) entry which is preliminary data.</text>
</comment>
<dbReference type="AlphaFoldDB" id="A0A9W8IV89"/>
<sequence>MSLSQFQILPPHVVQMVVDYIPDRDHGFLYDEYDNSKESMARHMALLWACSNFRAIVQLRYCCVLCLQLINKTSVVESAQASWPFRPKELGYPTHHFAKELNLELSMPCICSGQALKMLSRAPYNGCAFPLVRSITFNFIPPPWRRRNYIVASRLRTNANFSAFVQRIKEMSPRLDKVNVAVHEYSPYRSQSTIQDFSSLVSQLFQLASRIEYNTHIETAPMELQLNAVRNLVHINCSYFNSSDETVQLARQSASTLQFLSIKMHQATGIPGLIHDGDGKYTEYPCLLTWKLKCPRVLRFSQRPVFGGVSFFPRLQHLDIKADYPFGDDTLFRGNAATLEYLSMRMDPETVAMFKEYDVFSPARYLKLRCVEVGNMRSLIPTHFATFVEYTQFVLGIAPKLSVLTIYGVPASLTFQPALSLLGEHTSIRVLRLPLTSTCLLDALVLIKSLPLLTHLYTMSTSLGTMPAGVNLDMLPMYMCSTYTSMCKRFRRWSFEYSQKNPSKDVVTCVLLLALVCPNFDHYALEYRLHGSFMAQIKMALVLRGYEHYTPRLYRSLYIK</sequence>
<dbReference type="Proteomes" id="UP001140074">
    <property type="component" value="Unassembled WGS sequence"/>
</dbReference>
<dbReference type="EMBL" id="JANBUY010000021">
    <property type="protein sequence ID" value="KAJ2867315.1"/>
    <property type="molecule type" value="Genomic_DNA"/>
</dbReference>
<gene>
    <name evidence="1" type="ORF">GGH94_000944</name>
</gene>
<evidence type="ECO:0000313" key="1">
    <source>
        <dbReference type="EMBL" id="KAJ2867315.1"/>
    </source>
</evidence>
<protein>
    <submittedName>
        <fullName evidence="1">Uncharacterized protein</fullName>
    </submittedName>
</protein>
<name>A0A9W8IV89_9FUNG</name>
<reference evidence="1" key="1">
    <citation type="submission" date="2022-07" db="EMBL/GenBank/DDBJ databases">
        <title>Phylogenomic reconstructions and comparative analyses of Kickxellomycotina fungi.</title>
        <authorList>
            <person name="Reynolds N.K."/>
            <person name="Stajich J.E."/>
            <person name="Barry K."/>
            <person name="Grigoriev I.V."/>
            <person name="Crous P."/>
            <person name="Smith M.E."/>
        </authorList>
    </citation>
    <scope>NUCLEOTIDE SEQUENCE</scope>
    <source>
        <strain evidence="1">RSA 476</strain>
    </source>
</reference>
<evidence type="ECO:0000313" key="2">
    <source>
        <dbReference type="Proteomes" id="UP001140074"/>
    </source>
</evidence>
<keyword evidence="2" id="KW-1185">Reference proteome</keyword>
<proteinExistence type="predicted"/>